<gene>
    <name evidence="1" type="ORF">FS320_21960</name>
</gene>
<evidence type="ECO:0000313" key="2">
    <source>
        <dbReference type="Proteomes" id="UP000403266"/>
    </source>
</evidence>
<organism evidence="1 2">
    <name type="scientific">Microvirga tunisiensis</name>
    <dbReference type="NCBI Taxonomy" id="2108360"/>
    <lineage>
        <taxon>Bacteria</taxon>
        <taxon>Pseudomonadati</taxon>
        <taxon>Pseudomonadota</taxon>
        <taxon>Alphaproteobacteria</taxon>
        <taxon>Hyphomicrobiales</taxon>
        <taxon>Methylobacteriaceae</taxon>
        <taxon>Microvirga</taxon>
    </lineage>
</organism>
<comment type="caution">
    <text evidence="1">The sequence shown here is derived from an EMBL/GenBank/DDBJ whole genome shotgun (WGS) entry which is preliminary data.</text>
</comment>
<dbReference type="EMBL" id="VOSK01000105">
    <property type="protein sequence ID" value="MPR27759.1"/>
    <property type="molecule type" value="Genomic_DNA"/>
</dbReference>
<reference evidence="1 2" key="1">
    <citation type="journal article" date="2019" name="Syst. Appl. Microbiol.">
        <title>Microvirga tunisiensis sp. nov., a root nodule symbiotic bacterium isolated from Lupinus micranthus and L. luteus grown in Northern Tunisia.</title>
        <authorList>
            <person name="Msaddak A."/>
            <person name="Rejili M."/>
            <person name="Duran D."/>
            <person name="Mars M."/>
            <person name="Palacios J.M."/>
            <person name="Ruiz-Argueso T."/>
            <person name="Rey L."/>
            <person name="Imperial J."/>
        </authorList>
    </citation>
    <scope>NUCLEOTIDE SEQUENCE [LARGE SCALE GENOMIC DNA]</scope>
    <source>
        <strain evidence="1 2">Lmie10</strain>
    </source>
</reference>
<evidence type="ECO:0000313" key="1">
    <source>
        <dbReference type="EMBL" id="MPR27759.1"/>
    </source>
</evidence>
<sequence>MSNTLSILLRLAALDTQVIAPAVRLVAALTEVEEIPETKAPGVARISTKVWDRIRPDLANIVVFTAGKVRLPADTDIDPFDIILMQETRRQRKAAADPEKHAPFNERVEKLKKLGMAEKDARQFASFVMRTYSEAHFDQAVAVAETKSPPPVEPKGFILGVIKSSLGNGSVPGGPKALGRKNTVKRFIRIPNPEAASQEFLGWEAPQQQSDGSLKYPVGHRRQVWRMKTGWAQFVDAPPGREIPSAEQDPGIVLVD</sequence>
<protein>
    <submittedName>
        <fullName evidence="1">Uncharacterized protein</fullName>
    </submittedName>
</protein>
<proteinExistence type="predicted"/>
<dbReference type="OrthoDB" id="9978014at2"/>
<keyword evidence="2" id="KW-1185">Reference proteome</keyword>
<name>A0A5N7MMU1_9HYPH</name>
<dbReference type="Proteomes" id="UP000403266">
    <property type="component" value="Unassembled WGS sequence"/>
</dbReference>
<accession>A0A5N7MMU1</accession>
<dbReference type="RefSeq" id="WP_152714075.1">
    <property type="nucleotide sequence ID" value="NZ_VOSJ01000105.1"/>
</dbReference>
<dbReference type="AlphaFoldDB" id="A0A5N7MMU1"/>